<evidence type="ECO:0000313" key="1">
    <source>
        <dbReference type="EMBL" id="CAL1681457.1"/>
    </source>
</evidence>
<dbReference type="EMBL" id="OZ034826">
    <property type="protein sequence ID" value="CAL1681457.1"/>
    <property type="molecule type" value="Genomic_DNA"/>
</dbReference>
<sequence>MCDPRNTYVFRETRRKQRDSSRIHPCTWNSPCLTAHAYRCVQRWEFYMPTQELDIQSESGHRIIDTPGRYRLPPSPVLRSPLVFSCRCLVEGKDSYGRSTRSFLTTRSEEKKSETAGEARAQTFDLFAVKERRGSERTARCGFQSFPTALDDENRAIERVFSCYSPRICSHLSARK</sequence>
<evidence type="ECO:0000313" key="2">
    <source>
        <dbReference type="Proteomes" id="UP001497644"/>
    </source>
</evidence>
<organism evidence="1 2">
    <name type="scientific">Lasius platythorax</name>
    <dbReference type="NCBI Taxonomy" id="488582"/>
    <lineage>
        <taxon>Eukaryota</taxon>
        <taxon>Metazoa</taxon>
        <taxon>Ecdysozoa</taxon>
        <taxon>Arthropoda</taxon>
        <taxon>Hexapoda</taxon>
        <taxon>Insecta</taxon>
        <taxon>Pterygota</taxon>
        <taxon>Neoptera</taxon>
        <taxon>Endopterygota</taxon>
        <taxon>Hymenoptera</taxon>
        <taxon>Apocrita</taxon>
        <taxon>Aculeata</taxon>
        <taxon>Formicoidea</taxon>
        <taxon>Formicidae</taxon>
        <taxon>Formicinae</taxon>
        <taxon>Lasius</taxon>
        <taxon>Lasius</taxon>
    </lineage>
</organism>
<accession>A0AAV2NMC1</accession>
<dbReference type="AlphaFoldDB" id="A0AAV2NMC1"/>
<reference evidence="1" key="1">
    <citation type="submission" date="2024-04" db="EMBL/GenBank/DDBJ databases">
        <authorList>
            <consortium name="Molecular Ecology Group"/>
        </authorList>
    </citation>
    <scope>NUCLEOTIDE SEQUENCE</scope>
</reference>
<proteinExistence type="predicted"/>
<name>A0AAV2NMC1_9HYME</name>
<protein>
    <submittedName>
        <fullName evidence="1">Uncharacterized protein</fullName>
    </submittedName>
</protein>
<dbReference type="Proteomes" id="UP001497644">
    <property type="component" value="Chromosome 3"/>
</dbReference>
<keyword evidence="2" id="KW-1185">Reference proteome</keyword>
<gene>
    <name evidence="1" type="ORF">LPLAT_LOCUS7483</name>
</gene>